<reference evidence="1" key="1">
    <citation type="submission" date="2022-03" db="EMBL/GenBank/DDBJ databases">
        <title>ESBL-producing Moellerella wisconsensis and Escherichia marmotae isolated from wild game meat.</title>
        <authorList>
            <person name="Biggel M."/>
        </authorList>
    </citation>
    <scope>NUCLEOTIDE SEQUENCE</scope>
    <source>
        <strain evidence="1">W1</strain>
    </source>
</reference>
<geneLocation type="plasmid" evidence="1 2">
    <name>pW1-a</name>
</geneLocation>
<sequence>MIVHKVIQKLIDDPSHRLAVFIRHGEKDTSESGLVLITDKAKINVKAMGLRFSGLNVPIKIYSSPELRCVETAKILNQEISSGNDDIVLTSFLGDPGVHIKNNDNYLDIFNRSDARKIYSQWKVGQHYNILRTPEELQNELVEFLKKIPTENKISLLVSQSGTVAALGYALGLLDYDTEKSEWVPFLEGFVIAY</sequence>
<evidence type="ECO:0000313" key="2">
    <source>
        <dbReference type="Proteomes" id="UP000829420"/>
    </source>
</evidence>
<accession>A0ACD3YC70</accession>
<dbReference type="EMBL" id="CP093256">
    <property type="protein sequence ID" value="UNH40747.1"/>
    <property type="molecule type" value="Genomic_DNA"/>
</dbReference>
<organism evidence="1 2">
    <name type="scientific">Moellerella wisconsensis</name>
    <dbReference type="NCBI Taxonomy" id="158849"/>
    <lineage>
        <taxon>Bacteria</taxon>
        <taxon>Pseudomonadati</taxon>
        <taxon>Pseudomonadota</taxon>
        <taxon>Gammaproteobacteria</taxon>
        <taxon>Enterobacterales</taxon>
        <taxon>Morganellaceae</taxon>
        <taxon>Moellerella</taxon>
    </lineage>
</organism>
<name>A0ACD3YC70_9GAMM</name>
<dbReference type="Proteomes" id="UP000829420">
    <property type="component" value="Plasmid pW1-a"/>
</dbReference>
<proteinExistence type="predicted"/>
<protein>
    <submittedName>
        <fullName evidence="1">Histidine phosphatase family protein</fullName>
    </submittedName>
</protein>
<evidence type="ECO:0000313" key="1">
    <source>
        <dbReference type="EMBL" id="UNH40747.1"/>
    </source>
</evidence>
<keyword evidence="1" id="KW-0614">Plasmid</keyword>
<gene>
    <name evidence="1" type="ORF">MNY70_16075</name>
</gene>
<keyword evidence="2" id="KW-1185">Reference proteome</keyword>